<reference evidence="2" key="2">
    <citation type="submission" date="2010-11" db="EMBL/GenBank/DDBJ databases">
        <authorList>
            <consortium name="The Broad Institute Genome Sequencing Platform"/>
            <person name="Earl A."/>
            <person name="Ward D."/>
            <person name="Feldgarden M."/>
            <person name="Gevers D."/>
            <person name="Butler R."/>
            <person name="Young S.K."/>
            <person name="Zeng Q."/>
            <person name="Gargeya S."/>
            <person name="Fitzgerald M."/>
            <person name="Haas B."/>
            <person name="Abouelleil A."/>
            <person name="Alvarado L."/>
            <person name="Arachchi H.M."/>
            <person name="Berlin A."/>
            <person name="Brown A."/>
            <person name="Chapman S.B."/>
            <person name="Chen Z."/>
            <person name="Dunbar C."/>
            <person name="Freedman E."/>
            <person name="Gearin G."/>
            <person name="Gellesch M."/>
            <person name="Goldberg J."/>
            <person name="Griggs A."/>
            <person name="Gujja S."/>
            <person name="Heilman E."/>
            <person name="Heiman D."/>
            <person name="Howarth C."/>
            <person name="Larson L."/>
            <person name="Lui A."/>
            <person name="MacDonald P.J.P."/>
            <person name="Mehta T."/>
            <person name="Montmayeur A."/>
            <person name="Murphy C."/>
            <person name="Neiman D."/>
            <person name="Pearson M."/>
            <person name="Priest M."/>
            <person name="Roberts A."/>
            <person name="Saif S."/>
            <person name="Shea T."/>
            <person name="Shenoy N."/>
            <person name="Sisk P."/>
            <person name="Stolte C."/>
            <person name="Sykes S."/>
            <person name="White J."/>
            <person name="Yandava C."/>
            <person name="Wortman J."/>
            <person name="Nusbaum C."/>
            <person name="Birren B."/>
        </authorList>
    </citation>
    <scope>NUCLEOTIDE SEQUENCE</scope>
    <source>
        <strain evidence="2">P1A1 Lamole</strain>
    </source>
</reference>
<dbReference type="CDD" id="cd22903">
    <property type="entry name" value="NI9M"/>
    <property type="match status" value="1"/>
</dbReference>
<dbReference type="EMBL" id="AEIJ01000114">
    <property type="status" value="NOT_ANNOTATED_CDS"/>
    <property type="molecule type" value="Genomic_DNA"/>
</dbReference>
<dbReference type="InParanoid" id="U5H1R5"/>
<reference evidence="4" key="1">
    <citation type="submission" date="2010-11" db="EMBL/GenBank/DDBJ databases">
        <title>The genome sequence of Microbotryum violaceum strain p1A1 Lamole.</title>
        <authorList>
            <person name="Cuomo C."/>
            <person name="Perlin M."/>
            <person name="Young S.K."/>
            <person name="Zeng Q."/>
            <person name="Gargeya S."/>
            <person name="Alvarado L."/>
            <person name="Berlin A."/>
            <person name="Chapman S.B."/>
            <person name="Chen Z."/>
            <person name="Freedman E."/>
            <person name="Gellesch M."/>
            <person name="Goldberg J."/>
            <person name="Griggs A."/>
            <person name="Gujja S."/>
            <person name="Heilman E."/>
            <person name="Heiman D."/>
            <person name="Howarth C."/>
            <person name="Mehta T."/>
            <person name="Neiman D."/>
            <person name="Pearson M."/>
            <person name="Roberts A."/>
            <person name="Saif S."/>
            <person name="Shea T."/>
            <person name="Shenoy N."/>
            <person name="Sisk P."/>
            <person name="Stolte C."/>
            <person name="Sykes S."/>
            <person name="White J."/>
            <person name="Yandava C."/>
            <person name="Haas B."/>
            <person name="Nusbaum C."/>
            <person name="Birren B."/>
        </authorList>
    </citation>
    <scope>NUCLEOTIDE SEQUENCE [LARGE SCALE GENOMIC DNA]</scope>
    <source>
        <strain evidence="4">p1A1 Lamole</strain>
    </source>
</reference>
<keyword evidence="4" id="KW-1185">Reference proteome</keyword>
<organism evidence="2">
    <name type="scientific">Microbotryum lychnidis-dioicae (strain p1A1 Lamole / MvSl-1064)</name>
    <name type="common">Anther smut fungus</name>
    <dbReference type="NCBI Taxonomy" id="683840"/>
    <lineage>
        <taxon>Eukaryota</taxon>
        <taxon>Fungi</taxon>
        <taxon>Dikarya</taxon>
        <taxon>Basidiomycota</taxon>
        <taxon>Pucciniomycotina</taxon>
        <taxon>Microbotryomycetes</taxon>
        <taxon>Microbotryales</taxon>
        <taxon>Microbotryaceae</taxon>
        <taxon>Microbotryum</taxon>
    </lineage>
</organism>
<evidence type="ECO:0000313" key="3">
    <source>
        <dbReference type="EnsemblFungi" id="MVLG_01316T0"/>
    </source>
</evidence>
<keyword evidence="1" id="KW-0472">Membrane</keyword>
<dbReference type="Proteomes" id="UP000017200">
    <property type="component" value="Unassembled WGS sequence"/>
</dbReference>
<keyword evidence="1" id="KW-0812">Transmembrane</keyword>
<dbReference type="EnsemblFungi" id="MVLG_01316T0">
    <property type="protein sequence ID" value="MVLG_01316T0"/>
    <property type="gene ID" value="MVLG_01316"/>
</dbReference>
<dbReference type="PANTHER" id="PTHR38488">
    <property type="entry name" value="OXIDOREDUCTASE 9.5 KDA SUBUNIT, PUTATIVE (AFU_ORTHOLOGUE AFUA_5G08980)-RELATED"/>
    <property type="match status" value="1"/>
</dbReference>
<keyword evidence="1" id="KW-1133">Transmembrane helix</keyword>
<dbReference type="EMBL" id="GL541649">
    <property type="protein sequence ID" value="KDE08539.1"/>
    <property type="molecule type" value="Genomic_DNA"/>
</dbReference>
<dbReference type="HOGENOM" id="CLU_2122904_0_0_1"/>
<reference evidence="3" key="4">
    <citation type="submission" date="2015-06" db="UniProtKB">
        <authorList>
            <consortium name="EnsemblFungi"/>
        </authorList>
    </citation>
    <scope>IDENTIFICATION</scope>
</reference>
<dbReference type="AlphaFoldDB" id="U5H1R5"/>
<reference evidence="2 4" key="3">
    <citation type="journal article" date="2015" name="BMC Genomics">
        <title>Sex and parasites: genomic and transcriptomic analysis of Microbotryum lychnidis-dioicae, the biotrophic and plant-castrating anther smut fungus.</title>
        <authorList>
            <person name="Perlin M.H."/>
            <person name="Amselem J."/>
            <person name="Fontanillas E."/>
            <person name="Toh S.S."/>
            <person name="Chen Z."/>
            <person name="Goldberg J."/>
            <person name="Duplessis S."/>
            <person name="Henrissat B."/>
            <person name="Young S."/>
            <person name="Zeng Q."/>
            <person name="Aguileta G."/>
            <person name="Petit E."/>
            <person name="Badouin H."/>
            <person name="Andrews J."/>
            <person name="Razeeq D."/>
            <person name="Gabaldon T."/>
            <person name="Quesneville H."/>
            <person name="Giraud T."/>
            <person name="Hood M.E."/>
            <person name="Schultz D.J."/>
            <person name="Cuomo C.A."/>
        </authorList>
    </citation>
    <scope>NUCLEOTIDE SEQUENCE [LARGE SCALE GENOMIC DNA]</scope>
    <source>
        <strain evidence="2">P1A1 Lamole</strain>
        <strain evidence="4">p1A1 Lamole</strain>
    </source>
</reference>
<dbReference type="PANTHER" id="PTHR38488:SF1">
    <property type="entry name" value="OXIDOREDUCTASE 9.5 KDA SUBUNIT, PUTATIVE (AFU_ORTHOLOGUE AFUA_5G08980)-RELATED"/>
    <property type="match status" value="1"/>
</dbReference>
<feature type="transmembrane region" description="Helical" evidence="1">
    <location>
        <begin position="83"/>
        <end position="101"/>
    </location>
</feature>
<accession>U5H1R5</accession>
<evidence type="ECO:0000256" key="1">
    <source>
        <dbReference type="SAM" id="Phobius"/>
    </source>
</evidence>
<dbReference type="InterPro" id="IPR039961">
    <property type="entry name" value="Nuo9.5"/>
</dbReference>
<evidence type="ECO:0000313" key="4">
    <source>
        <dbReference type="Proteomes" id="UP000017200"/>
    </source>
</evidence>
<name>U5H1R5_USTV1</name>
<protein>
    <submittedName>
        <fullName evidence="2 3">Uncharacterized protein</fullName>
    </submittedName>
</protein>
<evidence type="ECO:0000313" key="2">
    <source>
        <dbReference type="EMBL" id="KDE08539.1"/>
    </source>
</evidence>
<dbReference type="STRING" id="683840.U5H1R5"/>
<dbReference type="OrthoDB" id="2093409at2759"/>
<gene>
    <name evidence="2" type="ORF">MVLG_01316</name>
</gene>
<proteinExistence type="predicted"/>
<sequence length="136" mass="15444">MATLHGSILGPFRQSYRYLVRPDHHDTACDAELALESTLEFGGAERWFIACTLELIPMYRTVLCHRLIPCHSLQQRSAHEQPVIFYSIAIGLVGPLMVLVVPEVRRSWGWRPAERPPTTYPLPSRARDASVEGFED</sequence>